<gene>
    <name evidence="2" type="ORF">ACFPBZ_00380</name>
</gene>
<keyword evidence="3" id="KW-1185">Reference proteome</keyword>
<comment type="caution">
    <text evidence="2">The sequence shown here is derived from an EMBL/GenBank/DDBJ whole genome shotgun (WGS) entry which is preliminary data.</text>
</comment>
<proteinExistence type="predicted"/>
<evidence type="ECO:0000256" key="1">
    <source>
        <dbReference type="SAM" id="MobiDB-lite"/>
    </source>
</evidence>
<feature type="compositionally biased region" description="Basic and acidic residues" evidence="1">
    <location>
        <begin position="13"/>
        <end position="27"/>
    </location>
</feature>
<organism evidence="2 3">
    <name type="scientific">Actinomycetospora atypica</name>
    <dbReference type="NCBI Taxonomy" id="1290095"/>
    <lineage>
        <taxon>Bacteria</taxon>
        <taxon>Bacillati</taxon>
        <taxon>Actinomycetota</taxon>
        <taxon>Actinomycetes</taxon>
        <taxon>Pseudonocardiales</taxon>
        <taxon>Pseudonocardiaceae</taxon>
        <taxon>Actinomycetospora</taxon>
    </lineage>
</organism>
<evidence type="ECO:0000313" key="3">
    <source>
        <dbReference type="Proteomes" id="UP001595947"/>
    </source>
</evidence>
<feature type="region of interest" description="Disordered" evidence="1">
    <location>
        <begin position="1"/>
        <end position="27"/>
    </location>
</feature>
<dbReference type="RefSeq" id="WP_378034005.1">
    <property type="nucleotide sequence ID" value="NZ_JBHSIV010000001.1"/>
</dbReference>
<protein>
    <submittedName>
        <fullName evidence="2">Uncharacterized protein</fullName>
    </submittedName>
</protein>
<dbReference type="Proteomes" id="UP001595947">
    <property type="component" value="Unassembled WGS sequence"/>
</dbReference>
<sequence>MTSPYPSAPRHAAPRDEAERGRLEEARTVHRQLSGEVTILENFDRRLTRQIHEKQEQGRDDYVRELIQRRISVRARLEEMRSRRDRAAQLAGL</sequence>
<reference evidence="3" key="1">
    <citation type="journal article" date="2019" name="Int. J. Syst. Evol. Microbiol.">
        <title>The Global Catalogue of Microorganisms (GCM) 10K type strain sequencing project: providing services to taxonomists for standard genome sequencing and annotation.</title>
        <authorList>
            <consortium name="The Broad Institute Genomics Platform"/>
            <consortium name="The Broad Institute Genome Sequencing Center for Infectious Disease"/>
            <person name="Wu L."/>
            <person name="Ma J."/>
        </authorList>
    </citation>
    <scope>NUCLEOTIDE SEQUENCE [LARGE SCALE GENOMIC DNA]</scope>
    <source>
        <strain evidence="3">CGMCC 4.7093</strain>
    </source>
</reference>
<name>A0ABV9YG57_9PSEU</name>
<evidence type="ECO:0000313" key="2">
    <source>
        <dbReference type="EMBL" id="MFC5060648.1"/>
    </source>
</evidence>
<dbReference type="EMBL" id="JBHSIV010000001">
    <property type="protein sequence ID" value="MFC5060648.1"/>
    <property type="molecule type" value="Genomic_DNA"/>
</dbReference>
<accession>A0ABV9YG57</accession>